<dbReference type="Proteomes" id="UP001214250">
    <property type="component" value="Chromosome 2"/>
</dbReference>
<protein>
    <submittedName>
        <fullName evidence="2">Uncharacterized protein</fullName>
    </submittedName>
</protein>
<keyword evidence="3" id="KW-1185">Reference proteome</keyword>
<proteinExistence type="predicted"/>
<dbReference type="RefSeq" id="WP_274153393.1">
    <property type="nucleotide sequence ID" value="NZ_CP117812.1"/>
</dbReference>
<keyword evidence="1" id="KW-1133">Transmembrane helix</keyword>
<feature type="transmembrane region" description="Helical" evidence="1">
    <location>
        <begin position="68"/>
        <end position="87"/>
    </location>
</feature>
<organism evidence="2 3">
    <name type="scientific">Lentisphaera profundi</name>
    <dbReference type="NCBI Taxonomy" id="1658616"/>
    <lineage>
        <taxon>Bacteria</taxon>
        <taxon>Pseudomonadati</taxon>
        <taxon>Lentisphaerota</taxon>
        <taxon>Lentisphaeria</taxon>
        <taxon>Lentisphaerales</taxon>
        <taxon>Lentisphaeraceae</taxon>
        <taxon>Lentisphaera</taxon>
    </lineage>
</organism>
<evidence type="ECO:0000313" key="3">
    <source>
        <dbReference type="Proteomes" id="UP001214250"/>
    </source>
</evidence>
<accession>A0ABY7VWQ2</accession>
<feature type="transmembrane region" description="Helical" evidence="1">
    <location>
        <begin position="136"/>
        <end position="154"/>
    </location>
</feature>
<feature type="transmembrane region" description="Helical" evidence="1">
    <location>
        <begin position="112"/>
        <end position="130"/>
    </location>
</feature>
<reference evidence="2 3" key="1">
    <citation type="submission" date="2023-02" db="EMBL/GenBank/DDBJ databases">
        <title>Genome sequence of Lentisphaera profundi SAORIC-696.</title>
        <authorList>
            <person name="Kim e."/>
            <person name="Cho J.-C."/>
            <person name="Choi A."/>
            <person name="Kang I."/>
        </authorList>
    </citation>
    <scope>NUCLEOTIDE SEQUENCE [LARGE SCALE GENOMIC DNA]</scope>
    <source>
        <strain evidence="2 3">SAORIC-696</strain>
    </source>
</reference>
<dbReference type="EMBL" id="CP117812">
    <property type="protein sequence ID" value="WDE98522.1"/>
    <property type="molecule type" value="Genomic_DNA"/>
</dbReference>
<sequence>MEHNPYQVSETNISNTMAAHGISGVSVDGEFLVCQSPAVLPNRCMISNKDLTEDEEPIKKNLSWASPWIYLCILLNIIILLIVYFIVRKKLTITYSLKDEIKAQFKKKKNTYLLFAFGSLIAGGLCFALGSPDVQAFGFLGLFLFLIFLCIASSKGNHFTIKKFKNGNFYIKGVHPEYLNYIQSQNQT</sequence>
<evidence type="ECO:0000313" key="2">
    <source>
        <dbReference type="EMBL" id="WDE98522.1"/>
    </source>
</evidence>
<keyword evidence="1" id="KW-0812">Transmembrane</keyword>
<evidence type="ECO:0000256" key="1">
    <source>
        <dbReference type="SAM" id="Phobius"/>
    </source>
</evidence>
<gene>
    <name evidence="2" type="ORF">PQO03_11800</name>
</gene>
<keyword evidence="1" id="KW-0472">Membrane</keyword>
<name>A0ABY7VWQ2_9BACT</name>